<organism evidence="3 4">
    <name type="scientific">Luteimonas yindakuii</name>
    <dbReference type="NCBI Taxonomy" id="2565782"/>
    <lineage>
        <taxon>Bacteria</taxon>
        <taxon>Pseudomonadati</taxon>
        <taxon>Pseudomonadota</taxon>
        <taxon>Gammaproteobacteria</taxon>
        <taxon>Lysobacterales</taxon>
        <taxon>Lysobacteraceae</taxon>
        <taxon>Luteimonas</taxon>
    </lineage>
</organism>
<dbReference type="InterPro" id="IPR000683">
    <property type="entry name" value="Gfo/Idh/MocA-like_OxRdtase_N"/>
</dbReference>
<dbReference type="Proteomes" id="UP000298681">
    <property type="component" value="Unassembled WGS sequence"/>
</dbReference>
<dbReference type="InterPro" id="IPR051317">
    <property type="entry name" value="Gfo/Idh/MocA_oxidoreduct"/>
</dbReference>
<dbReference type="PANTHER" id="PTHR43708:SF1">
    <property type="entry name" value="GALACTOSE_LACTOSE METABOLISM REGULATORY PROTEIN GAL80"/>
    <property type="match status" value="1"/>
</dbReference>
<dbReference type="InterPro" id="IPR036291">
    <property type="entry name" value="NAD(P)-bd_dom_sf"/>
</dbReference>
<proteinExistence type="predicted"/>
<sequence length="372" mass="39123">MSKRIRVGIIGLNPGIHWAAMAHMPALAALAHDYEVVGVANTSLASAQRAAAAFGLRDAFENAQALVESPEVDLVVVTVKVPHHHALVSAALNAGKHVYCEWPLGNGLAEARELADLAETHGVVAAVGTQMRVAPEIEHLRQLIADGYVGEVLSTTLVGSGGQWTGQTDAAHAYLEDVRNGATLLSIPLGHTLAGFRDVLGNFASLSAQLIVRRTSTHVTDTGETIARTTPDQVLVQGTLESGATYSIHYRGGVSRGVNLLWEINGTEGDIQVTADSGHAQLTQLSVRGARGDATALTPLMPPANTYEGWPDDVMARNVARIYALIAADIRTGTRSAPGFNDAVALHETLDAIERSNAALHTSGAVSPESSR</sequence>
<dbReference type="GO" id="GO:0000166">
    <property type="term" value="F:nucleotide binding"/>
    <property type="evidence" value="ECO:0007669"/>
    <property type="project" value="InterPro"/>
</dbReference>
<feature type="domain" description="Gfo/Idh/MocA-like oxidoreductase N-terminal" evidence="1">
    <location>
        <begin position="5"/>
        <end position="128"/>
    </location>
</feature>
<dbReference type="Gene3D" id="3.30.360.10">
    <property type="entry name" value="Dihydrodipicolinate Reductase, domain 2"/>
    <property type="match status" value="1"/>
</dbReference>
<evidence type="ECO:0000313" key="4">
    <source>
        <dbReference type="Proteomes" id="UP000298681"/>
    </source>
</evidence>
<protein>
    <submittedName>
        <fullName evidence="3">Gfo/Idh/MocA family oxidoreductase</fullName>
    </submittedName>
</protein>
<comment type="caution">
    <text evidence="3">The sequence shown here is derived from an EMBL/GenBank/DDBJ whole genome shotgun (WGS) entry which is preliminary data.</text>
</comment>
<evidence type="ECO:0000313" key="3">
    <source>
        <dbReference type="EMBL" id="TKS53042.1"/>
    </source>
</evidence>
<dbReference type="InterPro" id="IPR055080">
    <property type="entry name" value="Gal80p-like_C"/>
</dbReference>
<gene>
    <name evidence="3" type="ORF">E4582_12635</name>
</gene>
<name>A0A4Z1R0M8_9GAMM</name>
<dbReference type="AlphaFoldDB" id="A0A4Z1R0M8"/>
<keyword evidence="4" id="KW-1185">Reference proteome</keyword>
<reference evidence="3 4" key="1">
    <citation type="submission" date="2019-01" db="EMBL/GenBank/DDBJ databases">
        <authorList>
            <person name="Zhang S."/>
        </authorList>
    </citation>
    <scope>NUCLEOTIDE SEQUENCE [LARGE SCALE GENOMIC DNA]</scope>
    <source>
        <strain evidence="3 4">1626</strain>
    </source>
</reference>
<dbReference type="SUPFAM" id="SSF55347">
    <property type="entry name" value="Glyceraldehyde-3-phosphate dehydrogenase-like, C-terminal domain"/>
    <property type="match status" value="1"/>
</dbReference>
<evidence type="ECO:0000259" key="2">
    <source>
        <dbReference type="Pfam" id="PF22685"/>
    </source>
</evidence>
<dbReference type="Gene3D" id="3.40.50.720">
    <property type="entry name" value="NAD(P)-binding Rossmann-like Domain"/>
    <property type="match status" value="1"/>
</dbReference>
<accession>A0A4Z1R0M8</accession>
<dbReference type="RefSeq" id="WP_134675162.1">
    <property type="nucleotide sequence ID" value="NZ_SPUH01000002.1"/>
</dbReference>
<dbReference type="SUPFAM" id="SSF51735">
    <property type="entry name" value="NAD(P)-binding Rossmann-fold domains"/>
    <property type="match status" value="1"/>
</dbReference>
<dbReference type="PANTHER" id="PTHR43708">
    <property type="entry name" value="CONSERVED EXPRESSED OXIDOREDUCTASE (EUROFUNG)"/>
    <property type="match status" value="1"/>
</dbReference>
<feature type="domain" description="Gal80p-like C-terminal" evidence="2">
    <location>
        <begin position="135"/>
        <end position="274"/>
    </location>
</feature>
<dbReference type="Pfam" id="PF01408">
    <property type="entry name" value="GFO_IDH_MocA"/>
    <property type="match status" value="1"/>
</dbReference>
<dbReference type="EMBL" id="SPUH01000002">
    <property type="protein sequence ID" value="TKS53042.1"/>
    <property type="molecule type" value="Genomic_DNA"/>
</dbReference>
<evidence type="ECO:0000259" key="1">
    <source>
        <dbReference type="Pfam" id="PF01408"/>
    </source>
</evidence>
<dbReference type="Pfam" id="PF22685">
    <property type="entry name" value="Gal80p_C-like"/>
    <property type="match status" value="1"/>
</dbReference>